<dbReference type="Pfam" id="PF00498">
    <property type="entry name" value="FHA"/>
    <property type="match status" value="1"/>
</dbReference>
<dbReference type="InterPro" id="IPR041679">
    <property type="entry name" value="DNA2/NAM7-like_C"/>
</dbReference>
<feature type="region of interest" description="Disordered" evidence="1">
    <location>
        <begin position="439"/>
        <end position="623"/>
    </location>
</feature>
<feature type="compositionally biased region" description="Basic and acidic residues" evidence="1">
    <location>
        <begin position="317"/>
        <end position="328"/>
    </location>
</feature>
<dbReference type="Gene3D" id="3.40.50.300">
    <property type="entry name" value="P-loop containing nucleotide triphosphate hydrolases"/>
    <property type="match status" value="2"/>
</dbReference>
<dbReference type="InterPro" id="IPR027417">
    <property type="entry name" value="P-loop_NTPase"/>
</dbReference>
<evidence type="ECO:0000259" key="2">
    <source>
        <dbReference type="PROSITE" id="PS50006"/>
    </source>
</evidence>
<dbReference type="InterPro" id="IPR008984">
    <property type="entry name" value="SMAD_FHA_dom_sf"/>
</dbReference>
<feature type="compositionally biased region" description="Low complexity" evidence="1">
    <location>
        <begin position="525"/>
        <end position="537"/>
    </location>
</feature>
<dbReference type="InterPro" id="IPR045055">
    <property type="entry name" value="DNA2/NAM7-like"/>
</dbReference>
<dbReference type="SMART" id="SM00240">
    <property type="entry name" value="FHA"/>
    <property type="match status" value="1"/>
</dbReference>
<dbReference type="CDD" id="cd18042">
    <property type="entry name" value="DEXXQc_SETX"/>
    <property type="match status" value="1"/>
</dbReference>
<feature type="compositionally biased region" description="Basic and acidic residues" evidence="1">
    <location>
        <begin position="370"/>
        <end position="406"/>
    </location>
</feature>
<dbReference type="SUPFAM" id="SSF49879">
    <property type="entry name" value="SMAD/FHA domain"/>
    <property type="match status" value="1"/>
</dbReference>
<feature type="compositionally biased region" description="Basic and acidic residues" evidence="1">
    <location>
        <begin position="494"/>
        <end position="524"/>
    </location>
</feature>
<dbReference type="InterPro" id="IPR041677">
    <property type="entry name" value="DNA2/NAM7_AAA_11"/>
</dbReference>
<feature type="compositionally biased region" description="Basic and acidic residues" evidence="1">
    <location>
        <begin position="1044"/>
        <end position="1054"/>
    </location>
</feature>
<evidence type="ECO:0000313" key="4">
    <source>
        <dbReference type="Proteomes" id="UP001549921"/>
    </source>
</evidence>
<dbReference type="SUPFAM" id="SSF52540">
    <property type="entry name" value="P-loop containing nucleoside triphosphate hydrolases"/>
    <property type="match status" value="1"/>
</dbReference>
<dbReference type="InterPro" id="IPR047187">
    <property type="entry name" value="SF1_C_Upf1"/>
</dbReference>
<dbReference type="InterPro" id="IPR000253">
    <property type="entry name" value="FHA_dom"/>
</dbReference>
<feature type="region of interest" description="Disordered" evidence="1">
    <location>
        <begin position="305"/>
        <end position="333"/>
    </location>
</feature>
<proteinExistence type="predicted"/>
<feature type="compositionally biased region" description="Basic and acidic residues" evidence="1">
    <location>
        <begin position="468"/>
        <end position="482"/>
    </location>
</feature>
<feature type="domain" description="FHA" evidence="2">
    <location>
        <begin position="24"/>
        <end position="73"/>
    </location>
</feature>
<evidence type="ECO:0000313" key="3">
    <source>
        <dbReference type="EMBL" id="KAL0822471.1"/>
    </source>
</evidence>
<dbReference type="EMBL" id="JBEDNZ010000016">
    <property type="protein sequence ID" value="KAL0822471.1"/>
    <property type="molecule type" value="Genomic_DNA"/>
</dbReference>
<feature type="region of interest" description="Disordered" evidence="1">
    <location>
        <begin position="1028"/>
        <end position="1057"/>
    </location>
</feature>
<organism evidence="3 4">
    <name type="scientific">Loxostege sticticalis</name>
    <name type="common">Beet webworm moth</name>
    <dbReference type="NCBI Taxonomy" id="481309"/>
    <lineage>
        <taxon>Eukaryota</taxon>
        <taxon>Metazoa</taxon>
        <taxon>Ecdysozoa</taxon>
        <taxon>Arthropoda</taxon>
        <taxon>Hexapoda</taxon>
        <taxon>Insecta</taxon>
        <taxon>Pterygota</taxon>
        <taxon>Neoptera</taxon>
        <taxon>Endopterygota</taxon>
        <taxon>Lepidoptera</taxon>
        <taxon>Glossata</taxon>
        <taxon>Ditrysia</taxon>
        <taxon>Pyraloidea</taxon>
        <taxon>Crambidae</taxon>
        <taxon>Pyraustinae</taxon>
        <taxon>Loxostege</taxon>
    </lineage>
</organism>
<dbReference type="PROSITE" id="PS50006">
    <property type="entry name" value="FHA_DOMAIN"/>
    <property type="match status" value="1"/>
</dbReference>
<evidence type="ECO:0000256" key="1">
    <source>
        <dbReference type="SAM" id="MobiDB-lite"/>
    </source>
</evidence>
<dbReference type="CDD" id="cd18808">
    <property type="entry name" value="SF1_C_Upf1"/>
    <property type="match status" value="1"/>
</dbReference>
<reference evidence="3 4" key="1">
    <citation type="submission" date="2024-06" db="EMBL/GenBank/DDBJ databases">
        <title>A chromosome-level genome assembly of beet webworm, Loxostege sticticalis.</title>
        <authorList>
            <person name="Zhang Y."/>
        </authorList>
    </citation>
    <scope>NUCLEOTIDE SEQUENCE [LARGE SCALE GENOMIC DNA]</scope>
    <source>
        <strain evidence="3">AQ028</strain>
        <tissue evidence="3">Male pupae</tissue>
    </source>
</reference>
<dbReference type="PANTHER" id="PTHR10887">
    <property type="entry name" value="DNA2/NAM7 HELICASE FAMILY"/>
    <property type="match status" value="1"/>
</dbReference>
<feature type="compositionally biased region" description="Basic and acidic residues" evidence="1">
    <location>
        <begin position="553"/>
        <end position="614"/>
    </location>
</feature>
<protein>
    <recommendedName>
        <fullName evidence="2">FHA domain-containing protein</fullName>
    </recommendedName>
</protein>
<dbReference type="Pfam" id="PF13086">
    <property type="entry name" value="AAA_11"/>
    <property type="match status" value="1"/>
</dbReference>
<dbReference type="Proteomes" id="UP001549921">
    <property type="component" value="Unassembled WGS sequence"/>
</dbReference>
<name>A0ABD0SS38_LOXSC</name>
<dbReference type="PANTHER" id="PTHR10887:SF495">
    <property type="entry name" value="HELICASE SENATAXIN ISOFORM X1-RELATED"/>
    <property type="match status" value="1"/>
</dbReference>
<accession>A0ABD0SS38</accession>
<gene>
    <name evidence="3" type="ORF">ABMA28_004528</name>
</gene>
<feature type="region of interest" description="Disordered" evidence="1">
    <location>
        <begin position="353"/>
        <end position="424"/>
    </location>
</feature>
<dbReference type="Pfam" id="PF13087">
    <property type="entry name" value="AAA_12"/>
    <property type="match status" value="1"/>
</dbReference>
<comment type="caution">
    <text evidence="3">The sequence shown here is derived from an EMBL/GenBank/DDBJ whole genome shotgun (WGS) entry which is preliminary data.</text>
</comment>
<sequence>MAKWTLCRQTFGSETYTFSEGDEVSLGRGLNNTITLSSLVISRSHCVMNFQRNQILITDLNSSNGIYVGTKRIPANVPYAIKESDVIGMGWTIGVPLGHVVDKEKFVFKVVKEPLSLINRITFQSDDEFDNIEEKIATLAETKIKSNAFIEAPKPQLKRKIEFETDSLPRIIDPNEIKKENKGMLNDDEQIIHIISDSDTELNAEQQETVSKKPKLETVHEETHKELSKNKDETTLNPKKTKLETVNNEHKENCKIKNEINLKTENEYLEYEAFNVKQEYSGYDDEAIAIDSDSDSESEHWYLRLSQSSPGKPFMKVQEKMSDTKPEDSSYSQMDDDLEGIVAFLSDDNDYLDEAVSIPPQPTDEENEITESKMTAEKSETVQENANAEKKNIEKLTHVQKEEAYIEAHPTSPPSSGKDEIDGFSSKELCVTSTTVTVLDTPAAKKTQMIEPLHQIKRRTSHTTKTIQDNKSKKSSKNDTKSKHSSKTQISNSQKEERKRKLKELAQKGKDEPEPSSSKADKQNSSKSVNVKVTSSNRQAFLTTEPVVKPVKRKESPLKSKTDKAKKETLSPEDGHKNKSTKQTDDIENDKTGKTEKKEHKHDNSRSKDSKDSKCNGISNTSISETRIPLKSLKPITESEISKAQLLPREKKKSVRFSEAPPEVHYFEIEPGNKMKKTSLVKTSLVDTRQMPSFSLERITLMKILRWNPHWLEEQINNNEPPPILGHNNLPLALFHSFTSHNQYVQLIGDLLLMEIWECLSIAYTKIRSQTVGLRMVINSLPPVPTQERFFDTFNLSVDVSVPVSEVRNLPRVGEILLVSFGPENARHQRFFFVHNLRCHPSPSGNRNAFYNISLQATFSDKMRSLKPGEVMMGVRLAYINKELSLFESMAYMAGSPLSEAILRPEPRHFARCNNPAVNITNPWTTTLNSSQHTAVASSVSAALGDRPCIQMVQGPPGTGKSSVICAIVMSYFYDANGKKQQNRGKILICATSNAAVDELVIRLLNIRQTLPTSERFRMVRVGRAEAMHPRAREVSSQQLAQREAARAQHDPQHRPGLSQEISHLEAKINMWKSAAQDAAAKGQDPMRVAYCQGRISDLVKRIALLRGGGGGGDELRPEQLVHAERRYIEGADIVVTTLASAHNHKMKGLKRRIALCIVDEAGQAIEPEALIPLTLDVTRLTLIGDPQQLPGYICSQRAKKHGLAESLFSRLASCAEAWRQDSPVILLHEQYRMHDQIADYPNRAFYASQIRTVARPRPELPVPPYCIVGISSGDKGQNAMGANEMEAWGVSRLVVALGAGLRARGLSLAVITPYNAHKELIKKNLKMLIDPVEAQVEVNTVDSFQGQERDVVVVSLARSSGVGFLTDAGRMNVMLTRARHALLVCLNPHAVLKNHQWRTLLEDAHRRQLFRTLPYKMCQPTGLFSNEEILKHF</sequence>
<dbReference type="Gene3D" id="2.60.200.20">
    <property type="match status" value="1"/>
</dbReference>